<evidence type="ECO:0000256" key="2">
    <source>
        <dbReference type="ARBA" id="ARBA00010730"/>
    </source>
</evidence>
<name>A0A0W0TBG3_9GAMM</name>
<dbReference type="STRING" id="1212489.Ldro_0306"/>
<dbReference type="GO" id="GO:0052861">
    <property type="term" value="F:endo-1,3(4)-beta-glucanase activity"/>
    <property type="evidence" value="ECO:0007669"/>
    <property type="project" value="InterPro"/>
</dbReference>
<gene>
    <name evidence="12" type="ORF">Ldro_0306</name>
</gene>
<dbReference type="InterPro" id="IPR040451">
    <property type="entry name" value="GH81_N"/>
</dbReference>
<evidence type="ECO:0000313" key="13">
    <source>
        <dbReference type="Proteomes" id="UP000054736"/>
    </source>
</evidence>
<dbReference type="InterPro" id="IPR005200">
    <property type="entry name" value="Endo-beta-glucanase"/>
</dbReference>
<evidence type="ECO:0000256" key="7">
    <source>
        <dbReference type="ARBA" id="ARBA00023316"/>
    </source>
</evidence>
<feature type="signal peptide" evidence="9">
    <location>
        <begin position="1"/>
        <end position="28"/>
    </location>
</feature>
<dbReference type="PROSITE" id="PS52008">
    <property type="entry name" value="GH81"/>
    <property type="match status" value="1"/>
</dbReference>
<dbReference type="InterPro" id="IPR040720">
    <property type="entry name" value="GH81_C"/>
</dbReference>
<dbReference type="PATRIC" id="fig|1212489.4.peg.317"/>
<accession>A0A0W0TBG3</accession>
<dbReference type="PANTHER" id="PTHR31983">
    <property type="entry name" value="ENDO-1,3(4)-BETA-GLUCANASE 1"/>
    <property type="match status" value="1"/>
</dbReference>
<keyword evidence="4 12" id="KW-0378">Hydrolase</keyword>
<dbReference type="EMBL" id="LNXY01000003">
    <property type="protein sequence ID" value="KTC92935.1"/>
    <property type="molecule type" value="Genomic_DNA"/>
</dbReference>
<dbReference type="Pfam" id="PF03639">
    <property type="entry name" value="Glyco_hydro_81"/>
    <property type="match status" value="1"/>
</dbReference>
<feature type="domain" description="Glycosyl hydrolase family 81 C-terminal" evidence="11">
    <location>
        <begin position="350"/>
        <end position="707"/>
    </location>
</feature>
<comment type="similarity">
    <text evidence="2">Belongs to the glycosyl hydrolase 81 family.</text>
</comment>
<dbReference type="GO" id="GO:0071555">
    <property type="term" value="P:cell wall organization"/>
    <property type="evidence" value="ECO:0007669"/>
    <property type="project" value="UniProtKB-KW"/>
</dbReference>
<keyword evidence="5" id="KW-0119">Carbohydrate metabolism</keyword>
<dbReference type="AlphaFoldDB" id="A0A0W0TBG3"/>
<keyword evidence="8" id="KW-0624">Polysaccharide degradation</keyword>
<comment type="caution">
    <text evidence="12">The sequence shown here is derived from an EMBL/GenBank/DDBJ whole genome shotgun (WGS) entry which is preliminary data.</text>
</comment>
<organism evidence="12 13">
    <name type="scientific">Legionella drozanskii LLAP-1</name>
    <dbReference type="NCBI Taxonomy" id="1212489"/>
    <lineage>
        <taxon>Bacteria</taxon>
        <taxon>Pseudomonadati</taxon>
        <taxon>Pseudomonadota</taxon>
        <taxon>Gammaproteobacteria</taxon>
        <taxon>Legionellales</taxon>
        <taxon>Legionellaceae</taxon>
        <taxon>Legionella</taxon>
    </lineage>
</organism>
<comment type="catalytic activity">
    <reaction evidence="1">
        <text>Hydrolysis of (1-&gt;3)-beta-D-glucosidic linkages in (1-&gt;3)-beta-D-glucans.</text>
        <dbReference type="EC" id="3.2.1.39"/>
    </reaction>
</comment>
<feature type="domain" description="Glycosyl hydrolase family 81 N-terminal" evidence="10">
    <location>
        <begin position="51"/>
        <end position="318"/>
    </location>
</feature>
<evidence type="ECO:0000256" key="3">
    <source>
        <dbReference type="ARBA" id="ARBA00012780"/>
    </source>
</evidence>
<evidence type="ECO:0000256" key="4">
    <source>
        <dbReference type="ARBA" id="ARBA00022801"/>
    </source>
</evidence>
<dbReference type="PANTHER" id="PTHR31983:SF0">
    <property type="entry name" value="GLUCAN ENDO-1,3-BETA-D-GLUCOSIDASE 2"/>
    <property type="match status" value="1"/>
</dbReference>
<keyword evidence="9" id="KW-0732">Signal</keyword>
<evidence type="ECO:0000256" key="9">
    <source>
        <dbReference type="SAM" id="SignalP"/>
    </source>
</evidence>
<evidence type="ECO:0000256" key="5">
    <source>
        <dbReference type="ARBA" id="ARBA00023277"/>
    </source>
</evidence>
<protein>
    <recommendedName>
        <fullName evidence="3">glucan endo-1,3-beta-D-glucosidase</fullName>
        <ecNumber evidence="3">3.2.1.39</ecNumber>
    </recommendedName>
</protein>
<dbReference type="Pfam" id="PF17652">
    <property type="entry name" value="Glyco_hydro81C"/>
    <property type="match status" value="1"/>
</dbReference>
<evidence type="ECO:0000256" key="6">
    <source>
        <dbReference type="ARBA" id="ARBA00023295"/>
    </source>
</evidence>
<dbReference type="GO" id="GO:0042973">
    <property type="term" value="F:glucan endo-1,3-beta-D-glucosidase activity"/>
    <property type="evidence" value="ECO:0007669"/>
    <property type="project" value="UniProtKB-EC"/>
</dbReference>
<dbReference type="OrthoDB" id="5480482at2"/>
<feature type="chain" id="PRO_5006912846" description="glucan endo-1,3-beta-D-glucosidase" evidence="9">
    <location>
        <begin position="29"/>
        <end position="716"/>
    </location>
</feature>
<dbReference type="Proteomes" id="UP000054736">
    <property type="component" value="Unassembled WGS sequence"/>
</dbReference>
<sequence>MKRDFMKNASAQALIFLSLLSLSYYGRAKPADPKHAFPTTTNSIVPSQFWLNNAKPFQTNAWFINFMMDRTKEGQSNPVTVFPYQTKISAKGISISYTGPRYYAEPTYPELVSAFFYQFENQLTLGSLEAMDSYGLESEHGFKIVLQWQNAQQQKITAPLIQGSPYLTEFYINAIPKLSSPFKWLSINQQTTAGPLAAANRFELIQALNQQHTQTWILYSEKPILFNWIVSPQGQELTAKEPYSGWVRLVLQKDTATAVENDIATLDAYSQTIPLDYQQDYTTRDYSFTWLTQNNKPPLMLSLPHQRSSLPQHSLVSYAGIKGLMLGETTLQRKIELPETPIFFLEPKNLSTEDSRNLHKALLTDAKNLVQQPFPDDGPYMTGKRFARAARLILIANLLKQEQVKQQLLQFIEEKLGKKMRGHSGWHFEYDTTWGGIIPSVDNYGARHYTDHHFHYGYWVYTFAVIAKFDPKWINHPLPSASFSPKEWIDGLIRDYANNDNQDPYFPKQRFQDDFAGHSWASGLTSFVDGQNQQSSSEAVNAYYAIALYAQARHDEKLLNWAQFLTAREIVSAQMYWQIPNDSPIYNKKFKEHNQVVGNLWDAKIDSNTFFKKCGSEYRCGLEYTFGIQMLPFTAISAQLLNKQWLKDAYPTLKKLINSEYGFITPAWRWILIKGAASIMDKNEKNYFLQQAIDSKPDEYDNGDSKTNTIYFLIND</sequence>
<dbReference type="Gene3D" id="2.70.98.30">
    <property type="entry name" value="Golgi alpha-mannosidase II, domain 4"/>
    <property type="match status" value="1"/>
</dbReference>
<keyword evidence="13" id="KW-1185">Reference proteome</keyword>
<dbReference type="EC" id="3.2.1.39" evidence="3"/>
<reference evidence="12 13" key="1">
    <citation type="submission" date="2015-11" db="EMBL/GenBank/DDBJ databases">
        <title>Genomic analysis of 38 Legionella species identifies large and diverse effector repertoires.</title>
        <authorList>
            <person name="Burstein D."/>
            <person name="Amaro F."/>
            <person name="Zusman T."/>
            <person name="Lifshitz Z."/>
            <person name="Cohen O."/>
            <person name="Gilbert J.A."/>
            <person name="Pupko T."/>
            <person name="Shuman H.A."/>
            <person name="Segal G."/>
        </authorList>
    </citation>
    <scope>NUCLEOTIDE SEQUENCE [LARGE SCALE GENOMIC DNA]</scope>
    <source>
        <strain evidence="12 13">ATCC 700990</strain>
    </source>
</reference>
<proteinExistence type="inferred from homology"/>
<keyword evidence="6" id="KW-0326">Glycosidase</keyword>
<evidence type="ECO:0000256" key="8">
    <source>
        <dbReference type="ARBA" id="ARBA00023326"/>
    </source>
</evidence>
<evidence type="ECO:0000313" key="12">
    <source>
        <dbReference type="EMBL" id="KTC92935.1"/>
    </source>
</evidence>
<dbReference type="RefSeq" id="WP_058494666.1">
    <property type="nucleotide sequence ID" value="NZ_CAAAIU010000003.1"/>
</dbReference>
<keyword evidence="7" id="KW-0961">Cell wall biogenesis/degradation</keyword>
<evidence type="ECO:0000256" key="1">
    <source>
        <dbReference type="ARBA" id="ARBA00000382"/>
    </source>
</evidence>
<dbReference type="GO" id="GO:0000272">
    <property type="term" value="P:polysaccharide catabolic process"/>
    <property type="evidence" value="ECO:0007669"/>
    <property type="project" value="UniProtKB-KW"/>
</dbReference>
<evidence type="ECO:0000259" key="10">
    <source>
        <dbReference type="Pfam" id="PF03639"/>
    </source>
</evidence>
<evidence type="ECO:0000259" key="11">
    <source>
        <dbReference type="Pfam" id="PF17652"/>
    </source>
</evidence>